<dbReference type="InterPro" id="IPR014001">
    <property type="entry name" value="Helicase_ATP-bd"/>
</dbReference>
<reference evidence="14" key="1">
    <citation type="journal article" date="2020" name="Stud. Mycol.">
        <title>101 Dothideomycetes genomes: a test case for predicting lifestyles and emergence of pathogens.</title>
        <authorList>
            <person name="Haridas S."/>
            <person name="Albert R."/>
            <person name="Binder M."/>
            <person name="Bloem J."/>
            <person name="Labutti K."/>
            <person name="Salamov A."/>
            <person name="Andreopoulos B."/>
            <person name="Baker S."/>
            <person name="Barry K."/>
            <person name="Bills G."/>
            <person name="Bluhm B."/>
            <person name="Cannon C."/>
            <person name="Castanera R."/>
            <person name="Culley D."/>
            <person name="Daum C."/>
            <person name="Ezra D."/>
            <person name="Gonzalez J."/>
            <person name="Henrissat B."/>
            <person name="Kuo A."/>
            <person name="Liang C."/>
            <person name="Lipzen A."/>
            <person name="Lutzoni F."/>
            <person name="Magnuson J."/>
            <person name="Mondo S."/>
            <person name="Nolan M."/>
            <person name="Ohm R."/>
            <person name="Pangilinan J."/>
            <person name="Park H.-J."/>
            <person name="Ramirez L."/>
            <person name="Alfaro M."/>
            <person name="Sun H."/>
            <person name="Tritt A."/>
            <person name="Yoshinaga Y."/>
            <person name="Zwiers L.-H."/>
            <person name="Turgeon B."/>
            <person name="Goodwin S."/>
            <person name="Spatafora J."/>
            <person name="Crous P."/>
            <person name="Grigoriev I."/>
        </authorList>
    </citation>
    <scope>NUCLEOTIDE SEQUENCE</scope>
    <source>
        <strain evidence="14">CBS 627.86</strain>
    </source>
</reference>
<evidence type="ECO:0000256" key="5">
    <source>
        <dbReference type="ARBA" id="ARBA00022806"/>
    </source>
</evidence>
<evidence type="ECO:0000256" key="6">
    <source>
        <dbReference type="ARBA" id="ARBA00022840"/>
    </source>
</evidence>
<dbReference type="SUPFAM" id="SSF52540">
    <property type="entry name" value="P-loop containing nucleoside triphosphate hydrolases"/>
    <property type="match status" value="1"/>
</dbReference>
<evidence type="ECO:0000256" key="7">
    <source>
        <dbReference type="ARBA" id="ARBA00023242"/>
    </source>
</evidence>
<dbReference type="GO" id="GO:0009228">
    <property type="term" value="P:thiamine biosynthetic process"/>
    <property type="evidence" value="ECO:0007669"/>
    <property type="project" value="InterPro"/>
</dbReference>
<evidence type="ECO:0000256" key="2">
    <source>
        <dbReference type="ARBA" id="ARBA00012552"/>
    </source>
</evidence>
<evidence type="ECO:0000256" key="9">
    <source>
        <dbReference type="PROSITE-ProRule" id="PRU00552"/>
    </source>
</evidence>
<dbReference type="CDD" id="cd01169">
    <property type="entry name" value="HMPP_kinase"/>
    <property type="match status" value="1"/>
</dbReference>
<evidence type="ECO:0000256" key="10">
    <source>
        <dbReference type="SAM" id="MobiDB-lite"/>
    </source>
</evidence>
<evidence type="ECO:0000256" key="3">
    <source>
        <dbReference type="ARBA" id="ARBA00022741"/>
    </source>
</evidence>
<evidence type="ECO:0000256" key="8">
    <source>
        <dbReference type="ARBA" id="ARBA00047984"/>
    </source>
</evidence>
<feature type="compositionally biased region" description="Polar residues" evidence="10">
    <location>
        <begin position="1211"/>
        <end position="1223"/>
    </location>
</feature>
<keyword evidence="14" id="KW-0418">Kinase</keyword>
<dbReference type="FunFam" id="3.40.1190.20:FF:000034">
    <property type="entry name" value="Putative hydroxymethylpyrimidine/ phosphomethylpyrimidine kinase 2"/>
    <property type="match status" value="1"/>
</dbReference>
<dbReference type="SMART" id="SM00490">
    <property type="entry name" value="HELICc"/>
    <property type="match status" value="1"/>
</dbReference>
<dbReference type="InterPro" id="IPR013749">
    <property type="entry name" value="PM/HMP-P_kinase-1"/>
</dbReference>
<dbReference type="InterPro" id="IPR004399">
    <property type="entry name" value="HMP/HMP-P_kinase_dom"/>
</dbReference>
<dbReference type="InterPro" id="IPR011545">
    <property type="entry name" value="DEAD/DEAH_box_helicase_dom"/>
</dbReference>
<dbReference type="GO" id="GO:0003676">
    <property type="term" value="F:nucleic acid binding"/>
    <property type="evidence" value="ECO:0007669"/>
    <property type="project" value="InterPro"/>
</dbReference>
<evidence type="ECO:0000313" key="14">
    <source>
        <dbReference type="EMBL" id="KAF2111678.1"/>
    </source>
</evidence>
<dbReference type="FunFam" id="3.40.50.300:FF:000079">
    <property type="entry name" value="probable ATP-dependent RNA helicase DDX17"/>
    <property type="match status" value="1"/>
</dbReference>
<dbReference type="CDD" id="cd17966">
    <property type="entry name" value="DEADc_DDX5_DDX17"/>
    <property type="match status" value="1"/>
</dbReference>
<dbReference type="Pfam" id="PF08543">
    <property type="entry name" value="Phos_pyr_kin"/>
    <property type="match status" value="1"/>
</dbReference>
<dbReference type="InterPro" id="IPR014014">
    <property type="entry name" value="RNA_helicase_DEAD_Q_motif"/>
</dbReference>
<feature type="domain" description="DEAD-box RNA helicase Q" evidence="13">
    <location>
        <begin position="814"/>
        <end position="842"/>
    </location>
</feature>
<keyword evidence="14" id="KW-0808">Transferase</keyword>
<keyword evidence="4" id="KW-0378">Hydrolase</keyword>
<dbReference type="PROSITE" id="PS51194">
    <property type="entry name" value="HELICASE_CTER"/>
    <property type="match status" value="1"/>
</dbReference>
<dbReference type="Pfam" id="PF03070">
    <property type="entry name" value="TENA_THI-4"/>
    <property type="match status" value="1"/>
</dbReference>
<dbReference type="GO" id="GO:0005524">
    <property type="term" value="F:ATP binding"/>
    <property type="evidence" value="ECO:0007669"/>
    <property type="project" value="UniProtKB-KW"/>
</dbReference>
<dbReference type="Gene3D" id="3.40.1190.20">
    <property type="match status" value="1"/>
</dbReference>
<evidence type="ECO:0000313" key="15">
    <source>
        <dbReference type="Proteomes" id="UP000799770"/>
    </source>
</evidence>
<evidence type="ECO:0000256" key="4">
    <source>
        <dbReference type="ARBA" id="ARBA00022801"/>
    </source>
</evidence>
<protein>
    <recommendedName>
        <fullName evidence="2">RNA helicase</fullName>
        <ecNumber evidence="2">3.6.4.13</ecNumber>
    </recommendedName>
</protein>
<dbReference type="EC" id="3.6.4.13" evidence="2"/>
<dbReference type="CDD" id="cd18787">
    <property type="entry name" value="SF2_C_DEAD"/>
    <property type="match status" value="1"/>
</dbReference>
<feature type="domain" description="Helicase C-terminal" evidence="12">
    <location>
        <begin position="1035"/>
        <end position="1182"/>
    </location>
</feature>
<dbReference type="Proteomes" id="UP000799770">
    <property type="component" value="Unassembled WGS sequence"/>
</dbReference>
<dbReference type="EMBL" id="ML977333">
    <property type="protein sequence ID" value="KAF2111678.1"/>
    <property type="molecule type" value="Genomic_DNA"/>
</dbReference>
<evidence type="ECO:0000259" key="13">
    <source>
        <dbReference type="PROSITE" id="PS51195"/>
    </source>
</evidence>
<dbReference type="NCBIfam" id="TIGR04306">
    <property type="entry name" value="salvage_TenA"/>
    <property type="match status" value="1"/>
</dbReference>
<dbReference type="InterPro" id="IPR027417">
    <property type="entry name" value="P-loop_NTPase"/>
</dbReference>
<dbReference type="PROSITE" id="PS00039">
    <property type="entry name" value="DEAD_ATP_HELICASE"/>
    <property type="match status" value="1"/>
</dbReference>
<dbReference type="FunFam" id="3.40.50.300:FF:000008">
    <property type="entry name" value="ATP-dependent RNA helicase RhlB"/>
    <property type="match status" value="1"/>
</dbReference>
<evidence type="ECO:0000259" key="11">
    <source>
        <dbReference type="PROSITE" id="PS51192"/>
    </source>
</evidence>
<dbReference type="Gene3D" id="1.20.910.10">
    <property type="entry name" value="Heme oxygenase-like"/>
    <property type="match status" value="1"/>
</dbReference>
<dbReference type="InterPro" id="IPR027574">
    <property type="entry name" value="Thiaminase_II"/>
</dbReference>
<evidence type="ECO:0000259" key="12">
    <source>
        <dbReference type="PROSITE" id="PS51194"/>
    </source>
</evidence>
<dbReference type="SMART" id="SM00487">
    <property type="entry name" value="DEXDc"/>
    <property type="match status" value="1"/>
</dbReference>
<sequence length="1223" mass="134260">MIEDPVLQCVSNLDNLRSVAFSGISKFTLEGLLDFVNQLGPGNQGIRVMIDMADSDTLLSDEEVTFVRETLWEKAAGTLEYTPIRDPNRVAASGAHVCLAEDRYSGHELGLYLKVLFQSAISNRHFESTISFYMPPKRILVIAGSDSSGGAGLEADQKVIAAHGCYAMTATTALTAQNTLGVYDIHTTPPAFLRKQIDACIDDIGLDVVKTGMLASAEAIEVVADAFRRHDVAISVVDPVMVSTSGSQLLPEHAVSTLIKKLLPLTYILTPNLPEAKLLLRTAGVPFKEPENVDDIVNIAKHIQELGPKYVLLKGGHLPLTKGRLVAKDDADQNIVLNVLYGDGNAILIETDYLKSKNTHGTGCSLASAIACNLASGLNVVRAVDKANKYVEAGIKTSTNIGKGSGPINHFHSTYTLPFVPGGFVNYLLEREDVQEPWKEYTEHNFVQRMADGTLPVDHFKHYLIQDYLFLIHFARANALASYKSKSMVDIGRSAQQVLHLQAEIKLHIDFCKDYGLLQEDIENQEEDQACTAYTRYVLDIGQSEDWLALQIALLPCLIGYGKIARRLYDDPKTKREGSKYWKWIETYVANDYVDAMKTGCDLIEEHASKQSVSRIDELAKIFIHATKMESGFWDMGLKAHRINTIKYYARHLKMQTRVICSASFVLSPVSTETMSYGGGYGSRNGGSNGYSNGYENSRYDGHGNAYNYDYTNYYAHGYGGSNGHSNSNVNGFSGGGGYGNGGGYGGGGGGDKMSNLGQGLKTQTWDLATMPKFEKSFYKEDPAVSARTPAEVDAYRKEKQMTVAGKNIPRPVTTFDEAGFPGYVMNEVKSQGFSAPTAIQAQGWPMALSGRDVVGIAETGSGKTLTYCLPAIVHINAQPLLAPGDGPIVLILAPTRELAVQIQQEISKFGRSSRIRNTCVYGGVPKGPQIRDLARGVEVCIATPGRLIDMLEAGKTNLRRVTYLVLDEADRMLDMGFEPQIRKIIGQIRPDRQTCMWSATWPKEVRQLASDYQKDWIQVNIGSMDLSANHRIQQIVEHLETIMDDKDNKVLIFTGTKRVADDITRFLRQDGWPALSIHGDKQQNERDWVLNEFKTGKSPIMVATDVASRGIDVRNITHVLNYDYPNNSEDYVHRIGRTGRAGAKGTAITFFTTDNSKQARDLVSVLTESKQQIDPKLHEMARYGGGGGGGGRWGGGRGRGGGGGRGGNWTGSNNAPIRNSRW</sequence>
<dbReference type="OrthoDB" id="10028886at2759"/>
<dbReference type="InterPro" id="IPR001650">
    <property type="entry name" value="Helicase_C-like"/>
</dbReference>
<name>A0A6A5YZW3_9PLEO</name>
<dbReference type="Pfam" id="PF00270">
    <property type="entry name" value="DEAD"/>
    <property type="match status" value="1"/>
</dbReference>
<evidence type="ECO:0000256" key="1">
    <source>
        <dbReference type="ARBA" id="ARBA00004123"/>
    </source>
</evidence>
<keyword evidence="7" id="KW-0539">Nucleus</keyword>
<dbReference type="PANTHER" id="PTHR47958">
    <property type="entry name" value="ATP-DEPENDENT RNA HELICASE DBP3"/>
    <property type="match status" value="1"/>
</dbReference>
<dbReference type="InterPro" id="IPR029056">
    <property type="entry name" value="Ribokinase-like"/>
</dbReference>
<dbReference type="SUPFAM" id="SSF48613">
    <property type="entry name" value="Heme oxygenase-like"/>
    <property type="match status" value="1"/>
</dbReference>
<keyword evidence="3" id="KW-0547">Nucleotide-binding</keyword>
<keyword evidence="6" id="KW-0067">ATP-binding</keyword>
<dbReference type="InterPro" id="IPR004305">
    <property type="entry name" value="Thiaminase-2/PQQC"/>
</dbReference>
<comment type="catalytic activity">
    <reaction evidence="8">
        <text>ATP + H2O = ADP + phosphate + H(+)</text>
        <dbReference type="Rhea" id="RHEA:13065"/>
        <dbReference type="ChEBI" id="CHEBI:15377"/>
        <dbReference type="ChEBI" id="CHEBI:15378"/>
        <dbReference type="ChEBI" id="CHEBI:30616"/>
        <dbReference type="ChEBI" id="CHEBI:43474"/>
        <dbReference type="ChEBI" id="CHEBI:456216"/>
        <dbReference type="EC" id="3.6.4.13"/>
    </reaction>
</comment>
<organism evidence="14 15">
    <name type="scientific">Lophiotrema nucula</name>
    <dbReference type="NCBI Taxonomy" id="690887"/>
    <lineage>
        <taxon>Eukaryota</taxon>
        <taxon>Fungi</taxon>
        <taxon>Dikarya</taxon>
        <taxon>Ascomycota</taxon>
        <taxon>Pezizomycotina</taxon>
        <taxon>Dothideomycetes</taxon>
        <taxon>Pleosporomycetidae</taxon>
        <taxon>Pleosporales</taxon>
        <taxon>Lophiotremataceae</taxon>
        <taxon>Lophiotrema</taxon>
    </lineage>
</organism>
<feature type="domain" description="Helicase ATP-binding" evidence="11">
    <location>
        <begin position="845"/>
        <end position="1020"/>
    </location>
</feature>
<dbReference type="CDD" id="cd19367">
    <property type="entry name" value="TenA_C_ScTHI20-like"/>
    <property type="match status" value="1"/>
</dbReference>
<dbReference type="InterPro" id="IPR000629">
    <property type="entry name" value="RNA-helicase_DEAD-box_CS"/>
</dbReference>
<dbReference type="GO" id="GO:0005634">
    <property type="term" value="C:nucleus"/>
    <property type="evidence" value="ECO:0007669"/>
    <property type="project" value="UniProtKB-SubCell"/>
</dbReference>
<accession>A0A6A5YZW3</accession>
<proteinExistence type="predicted"/>
<dbReference type="GO" id="GO:0050334">
    <property type="term" value="F:thiaminase activity"/>
    <property type="evidence" value="ECO:0007669"/>
    <property type="project" value="InterPro"/>
</dbReference>
<gene>
    <name evidence="14" type="ORF">BDV96DRAFT_499126</name>
</gene>
<dbReference type="AlphaFoldDB" id="A0A6A5YZW3"/>
<feature type="compositionally biased region" description="Gly residues" evidence="10">
    <location>
        <begin position="1187"/>
        <end position="1210"/>
    </location>
</feature>
<keyword evidence="5" id="KW-0347">Helicase</keyword>
<feature type="region of interest" description="Disordered" evidence="10">
    <location>
        <begin position="1187"/>
        <end position="1223"/>
    </location>
</feature>
<dbReference type="NCBIfam" id="TIGR00097">
    <property type="entry name" value="HMP-P_kinase"/>
    <property type="match status" value="1"/>
</dbReference>
<feature type="short sequence motif" description="Q motif" evidence="9">
    <location>
        <begin position="814"/>
        <end position="842"/>
    </location>
</feature>
<dbReference type="InterPro" id="IPR016084">
    <property type="entry name" value="Haem_Oase-like_multi-hlx"/>
</dbReference>
<dbReference type="PROSITE" id="PS51195">
    <property type="entry name" value="Q_MOTIF"/>
    <property type="match status" value="1"/>
</dbReference>
<dbReference type="SUPFAM" id="SSF53613">
    <property type="entry name" value="Ribokinase-like"/>
    <property type="match status" value="1"/>
</dbReference>
<dbReference type="GO" id="GO:0003724">
    <property type="term" value="F:RNA helicase activity"/>
    <property type="evidence" value="ECO:0007669"/>
    <property type="project" value="UniProtKB-EC"/>
</dbReference>
<dbReference type="Gene3D" id="3.40.50.300">
    <property type="entry name" value="P-loop containing nucleotide triphosphate hydrolases"/>
    <property type="match status" value="2"/>
</dbReference>
<dbReference type="FunFam" id="1.20.910.10:FF:000003">
    <property type="entry name" value="Hydroxymethylpyrimidine/phosphomethylpyrimidine kinase THI20"/>
    <property type="match status" value="1"/>
</dbReference>
<comment type="subcellular location">
    <subcellularLocation>
        <location evidence="1">Nucleus</location>
    </subcellularLocation>
</comment>
<dbReference type="PROSITE" id="PS51192">
    <property type="entry name" value="HELICASE_ATP_BIND_1"/>
    <property type="match status" value="1"/>
</dbReference>
<dbReference type="GO" id="GO:0008972">
    <property type="term" value="F:phosphomethylpyrimidine kinase activity"/>
    <property type="evidence" value="ECO:0007669"/>
    <property type="project" value="InterPro"/>
</dbReference>
<keyword evidence="15" id="KW-1185">Reference proteome</keyword>
<dbReference type="Pfam" id="PF00271">
    <property type="entry name" value="Helicase_C"/>
    <property type="match status" value="1"/>
</dbReference>